<dbReference type="InterPro" id="IPR011989">
    <property type="entry name" value="ARM-like"/>
</dbReference>
<protein>
    <recommendedName>
        <fullName evidence="2">HEAT repeat domain-containing protein</fullName>
    </recommendedName>
</protein>
<dbReference type="PANTHER" id="PTHR12697">
    <property type="entry name" value="PBS LYASE HEAT-LIKE PROTEIN"/>
    <property type="match status" value="1"/>
</dbReference>
<dbReference type="Pfam" id="PF13646">
    <property type="entry name" value="HEAT_2"/>
    <property type="match status" value="1"/>
</dbReference>
<dbReference type="GO" id="GO:0016491">
    <property type="term" value="F:oxidoreductase activity"/>
    <property type="evidence" value="ECO:0007669"/>
    <property type="project" value="TreeGrafter"/>
</dbReference>
<dbReference type="Gene3D" id="1.25.10.10">
    <property type="entry name" value="Leucine-rich Repeat Variant"/>
    <property type="match status" value="2"/>
</dbReference>
<dbReference type="EMBL" id="LAZR01016232">
    <property type="protein sequence ID" value="KKM05410.1"/>
    <property type="molecule type" value="Genomic_DNA"/>
</dbReference>
<evidence type="ECO:0008006" key="2">
    <source>
        <dbReference type="Google" id="ProtNLM"/>
    </source>
</evidence>
<gene>
    <name evidence="1" type="ORF">LCGC14_1754420</name>
</gene>
<sequence length="576" mass="65421">MDIMKHFLVIALLLVSYIFAGENAQLDRINSHILIEDFSSALDDAKSSFDKYGASNKLKFKYIECLALNGEELKAIKELKNLNEDDYKNLNFDTIENISWAILNKASKSTQYTTRLTTLIGVHLTQDVRAIKILNNSMKDSNAIIRSVALQLSSSYMDKPLKEMVNNLFLNEKLWLVRLEVIKAIGKMKVFERKNELKEIIADEKATFEEKEVAMSSLVNIMEDIDFEEIKSLSNSKKAGLRKLSCDLTSYFDVKEAKDLIIKLTEDPISDVRISALNAISLNFLNEIKDKDLKNLLLKAVDDPSPEVCITASYIAILKNYSFGEKKLRKYFYDQDVDNARFAAAVLGKLSNKCLRLKKTVLNKHPDIFVKANIAIGLIGERKLVKEATDTLFTFLKYDDKLMWENRKNPLFEVLYPSYIRHVDQMPRYPEAIDKMTRLQLLSMLAVVEDPRAIEAIKSFLKQKGWGITGFASATLLKEGDEEALNIIKELLDEKESDVKVQAALVLALFGKDPSVISTLEKAYIDADYNMKIQILEAIGHIGSKKSIKFLINTLDEPYQNLRVVSASSMIRCLNS</sequence>
<proteinExistence type="predicted"/>
<dbReference type="AlphaFoldDB" id="A0A0F9H2Z6"/>
<dbReference type="SUPFAM" id="SSF48371">
    <property type="entry name" value="ARM repeat"/>
    <property type="match status" value="1"/>
</dbReference>
<accession>A0A0F9H2Z6</accession>
<comment type="caution">
    <text evidence="1">The sequence shown here is derived from an EMBL/GenBank/DDBJ whole genome shotgun (WGS) entry which is preliminary data.</text>
</comment>
<dbReference type="InterPro" id="IPR016024">
    <property type="entry name" value="ARM-type_fold"/>
</dbReference>
<dbReference type="PANTHER" id="PTHR12697:SF5">
    <property type="entry name" value="DEOXYHYPUSINE HYDROXYLASE"/>
    <property type="match status" value="1"/>
</dbReference>
<name>A0A0F9H2Z6_9ZZZZ</name>
<reference evidence="1" key="1">
    <citation type="journal article" date="2015" name="Nature">
        <title>Complex archaea that bridge the gap between prokaryotes and eukaryotes.</title>
        <authorList>
            <person name="Spang A."/>
            <person name="Saw J.H."/>
            <person name="Jorgensen S.L."/>
            <person name="Zaremba-Niedzwiedzka K."/>
            <person name="Martijn J."/>
            <person name="Lind A.E."/>
            <person name="van Eijk R."/>
            <person name="Schleper C."/>
            <person name="Guy L."/>
            <person name="Ettema T.J."/>
        </authorList>
    </citation>
    <scope>NUCLEOTIDE SEQUENCE</scope>
</reference>
<evidence type="ECO:0000313" key="1">
    <source>
        <dbReference type="EMBL" id="KKM05410.1"/>
    </source>
</evidence>
<organism evidence="1">
    <name type="scientific">marine sediment metagenome</name>
    <dbReference type="NCBI Taxonomy" id="412755"/>
    <lineage>
        <taxon>unclassified sequences</taxon>
        <taxon>metagenomes</taxon>
        <taxon>ecological metagenomes</taxon>
    </lineage>
</organism>